<name>A0ABR7IFX7_9FIRM</name>
<evidence type="ECO:0000313" key="2">
    <source>
        <dbReference type="Proteomes" id="UP000649826"/>
    </source>
</evidence>
<keyword evidence="2" id="KW-1185">Reference proteome</keyword>
<dbReference type="InterPro" id="IPR017587">
    <property type="entry name" value="YqeC"/>
</dbReference>
<comment type="caution">
    <text evidence="1">The sequence shown here is derived from an EMBL/GenBank/DDBJ whole genome shotgun (WGS) entry which is preliminary data.</text>
</comment>
<accession>A0ABR7IFX7</accession>
<evidence type="ECO:0000313" key="1">
    <source>
        <dbReference type="EMBL" id="MBC5778743.1"/>
    </source>
</evidence>
<gene>
    <name evidence="1" type="primary">yqeC</name>
    <name evidence="1" type="ORF">H8Z82_03530</name>
</gene>
<organism evidence="1 2">
    <name type="scientific">Blautia difficilis</name>
    <dbReference type="NCBI Taxonomy" id="2763027"/>
    <lineage>
        <taxon>Bacteria</taxon>
        <taxon>Bacillati</taxon>
        <taxon>Bacillota</taxon>
        <taxon>Clostridia</taxon>
        <taxon>Lachnospirales</taxon>
        <taxon>Lachnospiraceae</taxon>
        <taxon>Blautia</taxon>
    </lineage>
</organism>
<sequence length="256" mass="27962">MENKELQGGLLDLLRIDPRDHSVIAVVGGGGKTSLIHCLEKELVTAGKKVMITTTTHMAYEPDSPFVRVGKGEEALDPKVQGKCRELLANHHSVIAAGYEPETGKYSAISEAAIRQLTCFCDVILVEADGSRHRPVKIPAEWEPVIPECADLVIGVIGLDCLGKSIEQCAFRQELTAGFLGKSETDEITEEDIVRIGSSAEGLKKNVGNREYRVYLNKTDTLKSGRNPENLLRKFREQKMIASAGSLRSFGGTVQI</sequence>
<dbReference type="Proteomes" id="UP000649826">
    <property type="component" value="Unassembled WGS sequence"/>
</dbReference>
<dbReference type="EMBL" id="JACOQG010000003">
    <property type="protein sequence ID" value="MBC5778743.1"/>
    <property type="molecule type" value="Genomic_DNA"/>
</dbReference>
<dbReference type="RefSeq" id="WP_186994255.1">
    <property type="nucleotide sequence ID" value="NZ_JACOQG010000003.1"/>
</dbReference>
<dbReference type="Pfam" id="PF19842">
    <property type="entry name" value="YqeC"/>
    <property type="match status" value="1"/>
</dbReference>
<dbReference type="NCBIfam" id="TIGR03172">
    <property type="entry name" value="selenium cofactor biosynthesis protein YqeC"/>
    <property type="match status" value="1"/>
</dbReference>
<protein>
    <submittedName>
        <fullName evidence="1">Selenium-dependent hydroxylase accessory protein YqeC</fullName>
    </submittedName>
</protein>
<reference evidence="1 2" key="1">
    <citation type="submission" date="2020-08" db="EMBL/GenBank/DDBJ databases">
        <title>Genome public.</title>
        <authorList>
            <person name="Liu C."/>
            <person name="Sun Q."/>
        </authorList>
    </citation>
    <scope>NUCLEOTIDE SEQUENCE [LARGE SCALE GENOMIC DNA]</scope>
    <source>
        <strain evidence="1 2">M29</strain>
    </source>
</reference>
<proteinExistence type="predicted"/>